<evidence type="ECO:0000256" key="1">
    <source>
        <dbReference type="ARBA" id="ARBA00001231"/>
    </source>
</evidence>
<dbReference type="GO" id="GO:0005975">
    <property type="term" value="P:carbohydrate metabolic process"/>
    <property type="evidence" value="ECO:0007669"/>
    <property type="project" value="InterPro"/>
</dbReference>
<dbReference type="Pfam" id="PF02838">
    <property type="entry name" value="Glyco_hydro_20b"/>
    <property type="match status" value="1"/>
</dbReference>
<dbReference type="Pfam" id="PF00728">
    <property type="entry name" value="Glyco_hydro_20"/>
    <property type="match status" value="1"/>
</dbReference>
<dbReference type="SUPFAM" id="SSF81296">
    <property type="entry name" value="E set domains"/>
    <property type="match status" value="1"/>
</dbReference>
<dbReference type="GO" id="GO:0016020">
    <property type="term" value="C:membrane"/>
    <property type="evidence" value="ECO:0007669"/>
    <property type="project" value="TreeGrafter"/>
</dbReference>
<dbReference type="PRINTS" id="PR00738">
    <property type="entry name" value="GLHYDRLASE20"/>
</dbReference>
<keyword evidence="5" id="KW-0326">Glycosidase</keyword>
<dbReference type="InterPro" id="IPR029018">
    <property type="entry name" value="Hex-like_dom2"/>
</dbReference>
<dbReference type="InterPro" id="IPR017853">
    <property type="entry name" value="GH"/>
</dbReference>
<evidence type="ECO:0000313" key="11">
    <source>
        <dbReference type="Proteomes" id="UP000251993"/>
    </source>
</evidence>
<feature type="active site" description="Proton donor" evidence="8">
    <location>
        <position position="540"/>
    </location>
</feature>
<dbReference type="KEGG" id="run:DR864_11850"/>
<accession>A0A344TIC1</accession>
<feature type="domain" description="Chitobiase/beta-hexosaminidases N-terminal" evidence="9">
    <location>
        <begin position="32"/>
        <end position="183"/>
    </location>
</feature>
<dbReference type="EC" id="3.2.1.52" evidence="3"/>
<dbReference type="SUPFAM" id="SSF51445">
    <property type="entry name" value="(Trans)glycosidases"/>
    <property type="match status" value="1"/>
</dbReference>
<name>A0A344TIC1_9BACT</name>
<dbReference type="Gene3D" id="3.30.379.10">
    <property type="entry name" value="Chitobiase/beta-hexosaminidase domain 2-like"/>
    <property type="match status" value="1"/>
</dbReference>
<dbReference type="InterPro" id="IPR004866">
    <property type="entry name" value="CHB/HEX_N_dom"/>
</dbReference>
<dbReference type="CDD" id="cd02847">
    <property type="entry name" value="E_set_Chitobiase_C"/>
    <property type="match status" value="1"/>
</dbReference>
<dbReference type="Pfam" id="PF03174">
    <property type="entry name" value="CHB_HEX_C"/>
    <property type="match status" value="1"/>
</dbReference>
<dbReference type="InterPro" id="IPR004867">
    <property type="entry name" value="CHB_C_dom"/>
</dbReference>
<dbReference type="Gene3D" id="2.60.40.10">
    <property type="entry name" value="Immunoglobulins"/>
    <property type="match status" value="1"/>
</dbReference>
<evidence type="ECO:0000256" key="8">
    <source>
        <dbReference type="PIRSR" id="PIRSR625705-1"/>
    </source>
</evidence>
<dbReference type="RefSeq" id="WP_114067175.1">
    <property type="nucleotide sequence ID" value="NZ_CP030850.1"/>
</dbReference>
<evidence type="ECO:0000256" key="7">
    <source>
        <dbReference type="ARBA" id="ARBA00033000"/>
    </source>
</evidence>
<dbReference type="SUPFAM" id="SSF49384">
    <property type="entry name" value="Carbohydrate-binding domain"/>
    <property type="match status" value="1"/>
</dbReference>
<dbReference type="Gene3D" id="2.60.40.290">
    <property type="match status" value="1"/>
</dbReference>
<evidence type="ECO:0000256" key="6">
    <source>
        <dbReference type="ARBA" id="ARBA00030512"/>
    </source>
</evidence>
<dbReference type="InterPro" id="IPR012291">
    <property type="entry name" value="CBM2_carb-bd_dom_sf"/>
</dbReference>
<dbReference type="InterPro" id="IPR025705">
    <property type="entry name" value="Beta_hexosaminidase_sua/sub"/>
</dbReference>
<evidence type="ECO:0000256" key="3">
    <source>
        <dbReference type="ARBA" id="ARBA00012663"/>
    </source>
</evidence>
<dbReference type="SMART" id="SM01081">
    <property type="entry name" value="CHB_HEX"/>
    <property type="match status" value="1"/>
</dbReference>
<dbReference type="InterPro" id="IPR014756">
    <property type="entry name" value="Ig_E-set"/>
</dbReference>
<dbReference type="GO" id="GO:0030247">
    <property type="term" value="F:polysaccharide binding"/>
    <property type="evidence" value="ECO:0007669"/>
    <property type="project" value="InterPro"/>
</dbReference>
<dbReference type="InterPro" id="IPR008965">
    <property type="entry name" value="CBM2/CBM3_carb-bd_dom_sf"/>
</dbReference>
<keyword evidence="11" id="KW-1185">Reference proteome</keyword>
<dbReference type="Gene3D" id="3.20.20.80">
    <property type="entry name" value="Glycosidases"/>
    <property type="match status" value="1"/>
</dbReference>
<protein>
    <recommendedName>
        <fullName evidence="3">beta-N-acetylhexosaminidase</fullName>
        <ecNumber evidence="3">3.2.1.52</ecNumber>
    </recommendedName>
    <alternativeName>
        <fullName evidence="6">Beta-N-acetylhexosaminidase</fullName>
    </alternativeName>
    <alternativeName>
        <fullName evidence="7">N-acetyl-beta-glucosaminidase</fullName>
    </alternativeName>
</protein>
<comment type="catalytic activity">
    <reaction evidence="1">
        <text>Hydrolysis of terminal non-reducing N-acetyl-D-hexosamine residues in N-acetyl-beta-D-hexosaminides.</text>
        <dbReference type="EC" id="3.2.1.52"/>
    </reaction>
</comment>
<dbReference type="InterPro" id="IPR013783">
    <property type="entry name" value="Ig-like_fold"/>
</dbReference>
<proteinExistence type="inferred from homology"/>
<sequence length="859" mass="96032">MRNILHSAFLFTTILAIISCKSTQSGEFDQAGKVAISWELVSNFVGPKDTFEAKFYLKNNGTLTLNDSDWALFFNMAPRPLTGHPTPQPATLEHINGDWYKMTPNKGFRLAPGDSLTVSYRGTEGIVKETDAPLGLYFVFYDKAGKETQIVQLDPCTVLPFTKKEQLLRGSNDEDPILTHEQQYKENLGVSPVSTDKLLKVIPTPVKVTLGKGTFTLTASTPIHYQNGLESEAKLLAQRLKELTGGDFTVKNAAPAASAISLTTGKIVVNGISKEAYQLTINDKGISIVGSDAAGAFYGTQSLAALIPAQAFVQKAAAVGLDYVQIEDAPRFHFRSMQLDVSRNFQTKETLLRLLDVLAFYKLNHFLLYTTEDEGWRLEIEGLPELTQVGAQRQHISSYKNAALHPGYGSGPVAYEKGKHGSGFYTKADFIEILKYAAARHIKIIPEVNLPGHAHAAIKAMEARYERLMKEGKEKEANEYRLIDPDDKSIYLSAQGYKDNVVDVTRESTYHFYEKVTDEIINMYKEAGLTLDLFHIGGDEVAAGAWTKSPLAQELLKKDPSIGNEYNLHPYFIRRLLPRLQKRNLQIHGWEEVSMIKDKDGALKVNPEFAGKNVVPYVWNNVYDPDMGYRIANAGYPVVLCNVTNFYFDLAYNNDPKEPGLYWAGFVDTRDNYTFAPYDMFKTTYTTAMGKPMVFDKVERLKPEARKNIIGVECQLWSETVKGRDMMEYYTLPKLMGFAESAWSAERPWENIADKTTREKVIQTGWNVFVNTLAQKELPRLSYLNGGYNYRVPLPGAIVENGTLNANVAFPGLTIRYTTDGSEPTQKSAEYKNPIKVNGNVKLKSFDASGKGSRTVSVN</sequence>
<dbReference type="PANTHER" id="PTHR22600">
    <property type="entry name" value="BETA-HEXOSAMINIDASE"/>
    <property type="match status" value="1"/>
</dbReference>
<organism evidence="10 11">
    <name type="scientific">Runella rosea</name>
    <dbReference type="NCBI Taxonomy" id="2259595"/>
    <lineage>
        <taxon>Bacteria</taxon>
        <taxon>Pseudomonadati</taxon>
        <taxon>Bacteroidota</taxon>
        <taxon>Cytophagia</taxon>
        <taxon>Cytophagales</taxon>
        <taxon>Spirosomataceae</taxon>
        <taxon>Runella</taxon>
    </lineage>
</organism>
<reference evidence="10 11" key="1">
    <citation type="submission" date="2018-07" db="EMBL/GenBank/DDBJ databases">
        <title>Genome sequencing of Runella.</title>
        <authorList>
            <person name="Baek M.-G."/>
            <person name="Yi H."/>
        </authorList>
    </citation>
    <scope>NUCLEOTIDE SEQUENCE [LARGE SCALE GENOMIC DNA]</scope>
    <source>
        <strain evidence="10 11">HYN0085</strain>
    </source>
</reference>
<dbReference type="GO" id="GO:0030203">
    <property type="term" value="P:glycosaminoglycan metabolic process"/>
    <property type="evidence" value="ECO:0007669"/>
    <property type="project" value="TreeGrafter"/>
</dbReference>
<evidence type="ECO:0000256" key="5">
    <source>
        <dbReference type="ARBA" id="ARBA00023295"/>
    </source>
</evidence>
<evidence type="ECO:0000256" key="2">
    <source>
        <dbReference type="ARBA" id="ARBA00006285"/>
    </source>
</evidence>
<dbReference type="OrthoDB" id="9763537at2"/>
<comment type="similarity">
    <text evidence="2">Belongs to the glycosyl hydrolase 20 family.</text>
</comment>
<dbReference type="GO" id="GO:0004563">
    <property type="term" value="F:beta-N-acetylhexosaminidase activity"/>
    <property type="evidence" value="ECO:0007669"/>
    <property type="project" value="UniProtKB-EC"/>
</dbReference>
<gene>
    <name evidence="10" type="ORF">DR864_11850</name>
</gene>
<evidence type="ECO:0000313" key="10">
    <source>
        <dbReference type="EMBL" id="AXE18392.1"/>
    </source>
</evidence>
<dbReference type="Pfam" id="PF03173">
    <property type="entry name" value="CHB_HEX"/>
    <property type="match status" value="1"/>
</dbReference>
<keyword evidence="4" id="KW-0378">Hydrolase</keyword>
<dbReference type="PANTHER" id="PTHR22600:SF57">
    <property type="entry name" value="BETA-N-ACETYLHEXOSAMINIDASE"/>
    <property type="match status" value="1"/>
</dbReference>
<dbReference type="Proteomes" id="UP000251993">
    <property type="component" value="Chromosome"/>
</dbReference>
<dbReference type="InterPro" id="IPR015882">
    <property type="entry name" value="HEX_bac_N"/>
</dbReference>
<dbReference type="InterPro" id="IPR015883">
    <property type="entry name" value="Glyco_hydro_20_cat"/>
</dbReference>
<evidence type="ECO:0000259" key="9">
    <source>
        <dbReference type="SMART" id="SM01081"/>
    </source>
</evidence>
<dbReference type="AlphaFoldDB" id="A0A344TIC1"/>
<dbReference type="PROSITE" id="PS51257">
    <property type="entry name" value="PROKAR_LIPOPROTEIN"/>
    <property type="match status" value="1"/>
</dbReference>
<dbReference type="EMBL" id="CP030850">
    <property type="protein sequence ID" value="AXE18392.1"/>
    <property type="molecule type" value="Genomic_DNA"/>
</dbReference>
<dbReference type="SUPFAM" id="SSF55545">
    <property type="entry name" value="beta-N-acetylhexosaminidase-like domain"/>
    <property type="match status" value="1"/>
</dbReference>
<evidence type="ECO:0000256" key="4">
    <source>
        <dbReference type="ARBA" id="ARBA00022801"/>
    </source>
</evidence>